<dbReference type="Gene3D" id="3.40.50.300">
    <property type="entry name" value="P-loop containing nucleotide triphosphate hydrolases"/>
    <property type="match status" value="1"/>
</dbReference>
<evidence type="ECO:0000313" key="3">
    <source>
        <dbReference type="Proteomes" id="UP000192491"/>
    </source>
</evidence>
<dbReference type="EMBL" id="MTEJ01000481">
    <property type="protein sequence ID" value="OQX02488.1"/>
    <property type="molecule type" value="Genomic_DNA"/>
</dbReference>
<feature type="domain" description="Endonuclease GajA/Old nuclease/RecF-like AAA" evidence="1">
    <location>
        <begin position="227"/>
        <end position="369"/>
    </location>
</feature>
<comment type="caution">
    <text evidence="2">The sequence shown here is derived from an EMBL/GenBank/DDBJ whole genome shotgun (WGS) entry which is preliminary data.</text>
</comment>
<evidence type="ECO:0000259" key="1">
    <source>
        <dbReference type="Pfam" id="PF13175"/>
    </source>
</evidence>
<feature type="domain" description="Endonuclease GajA/Old nuclease/RecF-like AAA" evidence="1">
    <location>
        <begin position="2"/>
        <end position="115"/>
    </location>
</feature>
<dbReference type="InterPro" id="IPR027417">
    <property type="entry name" value="P-loop_NTPase"/>
</dbReference>
<name>A0A1Y1QCD5_9GAMM</name>
<accession>A0A1Y1QCD5</accession>
<dbReference type="InterPro" id="IPR051396">
    <property type="entry name" value="Bact_Antivir_Def_Nuclease"/>
</dbReference>
<dbReference type="PANTHER" id="PTHR43581">
    <property type="entry name" value="ATP/GTP PHOSPHATASE"/>
    <property type="match status" value="1"/>
</dbReference>
<gene>
    <name evidence="2" type="ORF">BWK73_42580</name>
</gene>
<proteinExistence type="predicted"/>
<evidence type="ECO:0000313" key="2">
    <source>
        <dbReference type="EMBL" id="OQX02488.1"/>
    </source>
</evidence>
<sequence length="460" mass="51932">MNFEISNFGYIKQGKVTTQPLTVFCGRNNTGKTWVMYAIYGILHGLSLETPLPGLSGISQALQQEGSVDFDLINWLDKEFASIQLCLNNAINKRLPDILNATSAFFEKTDFKINLDLDNIKQNVILAGAKTLGRDKSIHANLLFSVEKSKNDGVLRLELFNDQTKKASVPNASFDVFISIFLIDLIFGSNAPYRPFLLPSERTGLHLLFKELSIRRTNLLHLSRSNEANLSGLLKNIARYAEPVAHYINWLNQLSVGTDTSTEKNQDLLLPLDSIIGGAYRIDKEGDISFLTDASEFPIELHLTSSTVNSLAGLWFYIKYWDQNEKTLMIDEPELNLHPANQRALARLLARLVNKGIRVIISTHSDYLIREINSLIMLSQEHPQRADLMEKYGYSEAEILKPEQVGAYLFDKNSIQTMEVSQDEGIIATTFDEVINDLNETSDDIFYTYRHWNKQAGDAA</sequence>
<dbReference type="PANTHER" id="PTHR43581:SF2">
    <property type="entry name" value="EXCINUCLEASE ATPASE SUBUNIT"/>
    <property type="match status" value="1"/>
</dbReference>
<reference evidence="2 3" key="1">
    <citation type="submission" date="2017-01" db="EMBL/GenBank/DDBJ databases">
        <title>Novel large sulfur bacteria in the metagenomes of groundwater-fed chemosynthetic microbial mats in the Lake Huron basin.</title>
        <authorList>
            <person name="Sharrar A.M."/>
            <person name="Flood B.E."/>
            <person name="Bailey J.V."/>
            <person name="Jones D.S."/>
            <person name="Biddanda B."/>
            <person name="Ruberg S.A."/>
            <person name="Marcus D.N."/>
            <person name="Dick G.J."/>
        </authorList>
    </citation>
    <scope>NUCLEOTIDE SEQUENCE [LARGE SCALE GENOMIC DNA]</scope>
    <source>
        <strain evidence="2">A8</strain>
    </source>
</reference>
<dbReference type="Proteomes" id="UP000192491">
    <property type="component" value="Unassembled WGS sequence"/>
</dbReference>
<protein>
    <recommendedName>
        <fullName evidence="1">Endonuclease GajA/Old nuclease/RecF-like AAA domain-containing protein</fullName>
    </recommendedName>
</protein>
<organism evidence="2 3">
    <name type="scientific">Thiothrix lacustris</name>
    <dbReference type="NCBI Taxonomy" id="525917"/>
    <lineage>
        <taxon>Bacteria</taxon>
        <taxon>Pseudomonadati</taxon>
        <taxon>Pseudomonadota</taxon>
        <taxon>Gammaproteobacteria</taxon>
        <taxon>Thiotrichales</taxon>
        <taxon>Thiotrichaceae</taxon>
        <taxon>Thiothrix</taxon>
    </lineage>
</organism>
<dbReference type="SUPFAM" id="SSF52540">
    <property type="entry name" value="P-loop containing nucleoside triphosphate hydrolases"/>
    <property type="match status" value="1"/>
</dbReference>
<dbReference type="Pfam" id="PF13175">
    <property type="entry name" value="AAA_15"/>
    <property type="match status" value="2"/>
</dbReference>
<dbReference type="InterPro" id="IPR041685">
    <property type="entry name" value="AAA_GajA/Old/RecF-like"/>
</dbReference>
<dbReference type="AlphaFoldDB" id="A0A1Y1QCD5"/>